<dbReference type="CDD" id="cd00201">
    <property type="entry name" value="WW"/>
    <property type="match status" value="1"/>
</dbReference>
<feature type="transmembrane region" description="Helical" evidence="2">
    <location>
        <begin position="312"/>
        <end position="330"/>
    </location>
</feature>
<feature type="compositionally biased region" description="Polar residues" evidence="1">
    <location>
        <begin position="16"/>
        <end position="26"/>
    </location>
</feature>
<sequence>MSWVQRVTEEGRTYYENPTTGESQMGETARIRGGRRRSPSSFAAAGGVALVELPVDSDGDDEPDEDAGSPLHQLPPPLPAVSLTDPTSSQTELDGDADQGVDFDSPALVTGDIEMGNVAENPMHENGKFKRGDSVKAFEKAVKKETARAAGKGLGGGVGVKQGVNVEALGRLIEGGGGSLERLNIAINWAQNFGLIMLFKVAWPEKWWKWIEMLSLDFDFFGWLGGDFSIALGLLVPAWLVWEFDAGIFFTGSSFGKLKFERTYFGFHFMGMEGDMKETNPLLTLVVGEFSFLFLLFMVSALTGLYGDGLSYFWLDCILVIAGLSFLSLFHQVYLLRETTICEWAGEDFAKKRQENDMFFFLFFYTVAYLSGASTKLLLHEVALAETTNTTNTKDDGYYADEGYAAADDDDFPIDKEVFEGILMNVLGGILLPLYVLVPLWKLRSGAAYVKAAVKEAASEEGHTYEDIKAELDSNEEGTEIYKNVASATKVIGGGEVSTYRDSLGVFSKKATESKINEVTAKGDRWEQRLSRDSPGYKASVIAMLIAPYEEEFWWWKIVLMLEKALLAIIVLVGAPSWFAVGVAGCGWLASAKCRPYWDRVEDGIDILARLTTFLTCLGAALIEEGVLEGDEVWVAVTLNSLAALTLLTLMYVIGPVRLVRGAWKAWRAARRGAAARAGKAGIENMTEAQAAEITKEEFERYSPAIRAKLLLKFRNDFEFVNMSNLERILFALTTDDEAAVLKMSESDAAEIPKEEFEKLLENTRAKLLERFRDTFEYVGSLERTLFILRVDGEAAIPFLSEEDAAEIPKKEFNELLEMTRVKLLEKFRAFGFDNLERTMTYLKLDVDSAVDIRMIYSAVDLVPRCPKDHRMPFVVVSSSRNCDGCGKSRLGLGKPVHNCGQGCNYNLCEDCGKKTLTAVRQMSEGDAEEIPKEEFEKLPEVMRISEGDAAEIPKEEFEKLLENTRAKLLERFRDTFEYVGSLERTLFILRVDGEAAIPFLSEEDAAEIPKKEFNELLETTRVKLLEKFRAFGFDNLERTMTYLKLAGYAAFHQISEADAAEIPKEEFEKLLETTRVKLLWKFRTFGFSNFKRTIAYLKLAGYAAVANITEDDASEIPTKEFNELLEMTRVKLLEKFRAFGFDNLERTMTYLKLDVDSAVCQMSEGDAEEIPKEEFEKLPEVIRGKLVEKFGSILGKDLELAC</sequence>
<dbReference type="Proteomes" id="UP001162640">
    <property type="component" value="Unassembled WGS sequence"/>
</dbReference>
<reference evidence="4" key="1">
    <citation type="journal article" date="2023" name="Commun. Biol.">
        <title>Genome analysis of Parmales, the sister group of diatoms, reveals the evolutionary specialization of diatoms from phago-mixotrophs to photoautotrophs.</title>
        <authorList>
            <person name="Ban H."/>
            <person name="Sato S."/>
            <person name="Yoshikawa S."/>
            <person name="Yamada K."/>
            <person name="Nakamura Y."/>
            <person name="Ichinomiya M."/>
            <person name="Sato N."/>
            <person name="Blanc-Mathieu R."/>
            <person name="Endo H."/>
            <person name="Kuwata A."/>
            <person name="Ogata H."/>
        </authorList>
    </citation>
    <scope>NUCLEOTIDE SEQUENCE [LARGE SCALE GENOMIC DNA]</scope>
</reference>
<organism evidence="3 4">
    <name type="scientific">Triparma laevis f. inornata</name>
    <dbReference type="NCBI Taxonomy" id="1714386"/>
    <lineage>
        <taxon>Eukaryota</taxon>
        <taxon>Sar</taxon>
        <taxon>Stramenopiles</taxon>
        <taxon>Ochrophyta</taxon>
        <taxon>Bolidophyceae</taxon>
        <taxon>Parmales</taxon>
        <taxon>Triparmaceae</taxon>
        <taxon>Triparma</taxon>
    </lineage>
</organism>
<feature type="compositionally biased region" description="Acidic residues" evidence="1">
    <location>
        <begin position="55"/>
        <end position="67"/>
    </location>
</feature>
<feature type="region of interest" description="Disordered" evidence="1">
    <location>
        <begin position="1"/>
        <end position="102"/>
    </location>
</feature>
<gene>
    <name evidence="3" type="ORF">TL16_g09931</name>
</gene>
<protein>
    <recommendedName>
        <fullName evidence="5">WW domain-containing protein</fullName>
    </recommendedName>
</protein>
<feature type="transmembrane region" description="Helical" evidence="2">
    <location>
        <begin position="359"/>
        <end position="379"/>
    </location>
</feature>
<comment type="caution">
    <text evidence="3">The sequence shown here is derived from an EMBL/GenBank/DDBJ whole genome shotgun (WGS) entry which is preliminary data.</text>
</comment>
<evidence type="ECO:0000313" key="3">
    <source>
        <dbReference type="EMBL" id="GMH84461.1"/>
    </source>
</evidence>
<proteinExistence type="predicted"/>
<accession>A0A9W7B5G8</accession>
<feature type="transmembrane region" description="Helical" evidence="2">
    <location>
        <begin position="422"/>
        <end position="441"/>
    </location>
</feature>
<keyword evidence="2" id="KW-1133">Transmembrane helix</keyword>
<feature type="transmembrane region" description="Helical" evidence="2">
    <location>
        <begin position="282"/>
        <end position="306"/>
    </location>
</feature>
<dbReference type="InterPro" id="IPR001202">
    <property type="entry name" value="WW_dom"/>
</dbReference>
<dbReference type="AlphaFoldDB" id="A0A9W7B5G8"/>
<evidence type="ECO:0000256" key="1">
    <source>
        <dbReference type="SAM" id="MobiDB-lite"/>
    </source>
</evidence>
<feature type="transmembrane region" description="Helical" evidence="2">
    <location>
        <begin position="565"/>
        <end position="590"/>
    </location>
</feature>
<evidence type="ECO:0008006" key="5">
    <source>
        <dbReference type="Google" id="ProtNLM"/>
    </source>
</evidence>
<evidence type="ECO:0000256" key="2">
    <source>
        <dbReference type="SAM" id="Phobius"/>
    </source>
</evidence>
<dbReference type="EMBL" id="BLQM01000344">
    <property type="protein sequence ID" value="GMH84461.1"/>
    <property type="molecule type" value="Genomic_DNA"/>
</dbReference>
<feature type="transmembrane region" description="Helical" evidence="2">
    <location>
        <begin position="633"/>
        <end position="655"/>
    </location>
</feature>
<keyword evidence="2" id="KW-0472">Membrane</keyword>
<keyword evidence="2" id="KW-0812">Transmembrane</keyword>
<evidence type="ECO:0000313" key="4">
    <source>
        <dbReference type="Proteomes" id="UP001162640"/>
    </source>
</evidence>
<name>A0A9W7B5G8_9STRA</name>
<feature type="transmembrane region" description="Helical" evidence="2">
    <location>
        <begin position="223"/>
        <end position="242"/>
    </location>
</feature>